<dbReference type="InterPro" id="IPR052350">
    <property type="entry name" value="Metallo-dep_Lactonases"/>
</dbReference>
<evidence type="ECO:0000313" key="3">
    <source>
        <dbReference type="EMBL" id="GAA1679072.1"/>
    </source>
</evidence>
<feature type="domain" description="Amidohydrolase-related" evidence="2">
    <location>
        <begin position="3"/>
        <end position="279"/>
    </location>
</feature>
<reference evidence="3 4" key="1">
    <citation type="journal article" date="2019" name="Int. J. Syst. Evol. Microbiol.">
        <title>The Global Catalogue of Microorganisms (GCM) 10K type strain sequencing project: providing services to taxonomists for standard genome sequencing and annotation.</title>
        <authorList>
            <consortium name="The Broad Institute Genomics Platform"/>
            <consortium name="The Broad Institute Genome Sequencing Center for Infectious Disease"/>
            <person name="Wu L."/>
            <person name="Ma J."/>
        </authorList>
    </citation>
    <scope>NUCLEOTIDE SEQUENCE [LARGE SCALE GENOMIC DNA]</scope>
    <source>
        <strain evidence="3 4">JCM 14718</strain>
    </source>
</reference>
<evidence type="ECO:0000259" key="2">
    <source>
        <dbReference type="Pfam" id="PF04909"/>
    </source>
</evidence>
<dbReference type="Gene3D" id="3.20.20.140">
    <property type="entry name" value="Metal-dependent hydrolases"/>
    <property type="match status" value="1"/>
</dbReference>
<dbReference type="PANTHER" id="PTHR43569">
    <property type="entry name" value="AMIDOHYDROLASE"/>
    <property type="match status" value="1"/>
</dbReference>
<dbReference type="EMBL" id="BAAANY010000009">
    <property type="protein sequence ID" value="GAA1679072.1"/>
    <property type="molecule type" value="Genomic_DNA"/>
</dbReference>
<name>A0ABN2GZF8_9ACTN</name>
<proteinExistence type="inferred from homology"/>
<comment type="similarity">
    <text evidence="1">Belongs to the metallo-dependent hydrolases superfamily.</text>
</comment>
<organism evidence="3 4">
    <name type="scientific">Fodinicola feengrottensis</name>
    <dbReference type="NCBI Taxonomy" id="435914"/>
    <lineage>
        <taxon>Bacteria</taxon>
        <taxon>Bacillati</taxon>
        <taxon>Actinomycetota</taxon>
        <taxon>Actinomycetes</taxon>
        <taxon>Mycobacteriales</taxon>
        <taxon>Fodinicola</taxon>
    </lineage>
</organism>
<sequence>MVVDAHHHLWDLDVRDQEWITGAAMAPIRRSFGIQDLKPLAAKAGVDATVVVQTVSVAEETPELLAIAAEEALLAAVVGWVDLTADGVAERLAELRELPGGEFLKGIRHQVQGEPDPRWLCREDVRRGLRAVGAAGLAYELLTLPSQLAAATETVTALEDVRFVLDHCSKPPVATGEIEPWASLIRDLARRPNITSKLSGLVTEADWARWTLDDLRPYADVVLAAFGPDRLMAGSDWPVCTLAGSYERVLATADDLIKDLSPTEQHTVRAGTAQRVYGLTG</sequence>
<keyword evidence="4" id="KW-1185">Reference proteome</keyword>
<dbReference type="SUPFAM" id="SSF51556">
    <property type="entry name" value="Metallo-dependent hydrolases"/>
    <property type="match status" value="1"/>
</dbReference>
<dbReference type="InterPro" id="IPR032466">
    <property type="entry name" value="Metal_Hydrolase"/>
</dbReference>
<dbReference type="InterPro" id="IPR006680">
    <property type="entry name" value="Amidohydro-rel"/>
</dbReference>
<dbReference type="PANTHER" id="PTHR43569:SF2">
    <property type="entry name" value="AMIDOHYDROLASE-RELATED DOMAIN-CONTAINING PROTEIN"/>
    <property type="match status" value="1"/>
</dbReference>
<protein>
    <submittedName>
        <fullName evidence="3">Amidohydrolase family protein</fullName>
    </submittedName>
</protein>
<dbReference type="Proteomes" id="UP001500618">
    <property type="component" value="Unassembled WGS sequence"/>
</dbReference>
<dbReference type="Pfam" id="PF04909">
    <property type="entry name" value="Amidohydro_2"/>
    <property type="match status" value="1"/>
</dbReference>
<evidence type="ECO:0000256" key="1">
    <source>
        <dbReference type="ARBA" id="ARBA00038310"/>
    </source>
</evidence>
<comment type="caution">
    <text evidence="3">The sequence shown here is derived from an EMBL/GenBank/DDBJ whole genome shotgun (WGS) entry which is preliminary data.</text>
</comment>
<gene>
    <name evidence="3" type="ORF">GCM10009765_30380</name>
</gene>
<accession>A0ABN2GZF8</accession>
<dbReference type="RefSeq" id="WP_344310821.1">
    <property type="nucleotide sequence ID" value="NZ_BAAANY010000009.1"/>
</dbReference>
<evidence type="ECO:0000313" key="4">
    <source>
        <dbReference type="Proteomes" id="UP001500618"/>
    </source>
</evidence>